<organism evidence="2 3">
    <name type="scientific">miscellaneous Crenarchaeota group-1 archaeon SG8-32-3</name>
    <dbReference type="NCBI Taxonomy" id="1685125"/>
    <lineage>
        <taxon>Archaea</taxon>
        <taxon>Candidatus Bathyarchaeota</taxon>
        <taxon>MCG-1</taxon>
    </lineage>
</organism>
<gene>
    <name evidence="2" type="ORF">AC478_01800</name>
</gene>
<dbReference type="Proteomes" id="UP000054016">
    <property type="component" value="Unassembled WGS sequence"/>
</dbReference>
<evidence type="ECO:0000313" key="3">
    <source>
        <dbReference type="Proteomes" id="UP000054016"/>
    </source>
</evidence>
<feature type="transmembrane region" description="Helical" evidence="1">
    <location>
        <begin position="185"/>
        <end position="209"/>
    </location>
</feature>
<evidence type="ECO:0008006" key="4">
    <source>
        <dbReference type="Google" id="ProtNLM"/>
    </source>
</evidence>
<dbReference type="EMBL" id="LFWV01000019">
    <property type="protein sequence ID" value="KON31905.1"/>
    <property type="molecule type" value="Genomic_DNA"/>
</dbReference>
<keyword evidence="1" id="KW-0812">Transmembrane</keyword>
<keyword evidence="1" id="KW-0472">Membrane</keyword>
<proteinExistence type="predicted"/>
<name>A0A0M0BU77_9ARCH</name>
<accession>A0A0M0BU77</accession>
<protein>
    <recommendedName>
        <fullName evidence="4">PsbP C-terminal domain-containing protein</fullName>
    </recommendedName>
</protein>
<dbReference type="AlphaFoldDB" id="A0A0M0BU77"/>
<dbReference type="Gene3D" id="3.40.1000.10">
    <property type="entry name" value="Mog1/PsbP, alpha/beta/alpha sandwich"/>
    <property type="match status" value="1"/>
</dbReference>
<keyword evidence="1" id="KW-1133">Transmembrane helix</keyword>
<comment type="caution">
    <text evidence="2">The sequence shown here is derived from an EMBL/GenBank/DDBJ whole genome shotgun (WGS) entry which is preliminary data.</text>
</comment>
<sequence>MRKTIYIVLMLLILLTSILVQSAFAYYNAEFDFSITPPSGWIIEEQEGKLAVLFTDPSSITGALIDVGIEQVTGTISQYIDASKLSLKTTFSNYVLVSEDIGTIGGRDCYQIVSTYTTNGEEMKMSQFIFIEKEKSYVVTCRSLLPHYVDSSSNFENCVSSFRIGDSTSNTPDTTDTTDITAADYALIIGLIVAGVIIAVVILLVIMFIKRKGTESPIMTDQMTDE</sequence>
<reference evidence="3" key="1">
    <citation type="submission" date="2015-06" db="EMBL/GenBank/DDBJ databases">
        <title>New insights into the roles of widespread benthic archaea in carbon and nitrogen cycling.</title>
        <authorList>
            <person name="Lazar C.S."/>
            <person name="Baker B.J."/>
            <person name="Seitz K.W."/>
            <person name="Hyde A.S."/>
            <person name="Dick G.J."/>
            <person name="Hinrichs K.-U."/>
            <person name="Teske A.P."/>
        </authorList>
    </citation>
    <scope>NUCLEOTIDE SEQUENCE [LARGE SCALE GENOMIC DNA]</scope>
</reference>
<evidence type="ECO:0000256" key="1">
    <source>
        <dbReference type="SAM" id="Phobius"/>
    </source>
</evidence>
<evidence type="ECO:0000313" key="2">
    <source>
        <dbReference type="EMBL" id="KON31905.1"/>
    </source>
</evidence>